<dbReference type="EMBL" id="JAPDOD010000049">
    <property type="protein sequence ID" value="MDA0165624.1"/>
    <property type="molecule type" value="Genomic_DNA"/>
</dbReference>
<evidence type="ECO:0000313" key="2">
    <source>
        <dbReference type="Proteomes" id="UP001149140"/>
    </source>
</evidence>
<proteinExistence type="predicted"/>
<organism evidence="1 2">
    <name type="scientific">Solirubrobacter ginsenosidimutans</name>
    <dbReference type="NCBI Taxonomy" id="490573"/>
    <lineage>
        <taxon>Bacteria</taxon>
        <taxon>Bacillati</taxon>
        <taxon>Actinomycetota</taxon>
        <taxon>Thermoleophilia</taxon>
        <taxon>Solirubrobacterales</taxon>
        <taxon>Solirubrobacteraceae</taxon>
        <taxon>Solirubrobacter</taxon>
    </lineage>
</organism>
<dbReference type="Proteomes" id="UP001149140">
    <property type="component" value="Unassembled WGS sequence"/>
</dbReference>
<gene>
    <name evidence="1" type="ORF">OM076_35480</name>
</gene>
<protein>
    <submittedName>
        <fullName evidence="1">Uncharacterized protein</fullName>
    </submittedName>
</protein>
<dbReference type="AlphaFoldDB" id="A0A9X3MZB9"/>
<accession>A0A9X3MZB9</accession>
<reference evidence="1" key="1">
    <citation type="submission" date="2022-10" db="EMBL/GenBank/DDBJ databases">
        <title>The WGS of Solirubrobacter ginsenosidimutans DSM 21036.</title>
        <authorList>
            <person name="Jiang Z."/>
        </authorList>
    </citation>
    <scope>NUCLEOTIDE SEQUENCE</scope>
    <source>
        <strain evidence="1">DSM 21036</strain>
    </source>
</reference>
<comment type="caution">
    <text evidence="1">The sequence shown here is derived from an EMBL/GenBank/DDBJ whole genome shotgun (WGS) entry which is preliminary data.</text>
</comment>
<dbReference type="RefSeq" id="WP_270044885.1">
    <property type="nucleotide sequence ID" value="NZ_JAPDOD010000049.1"/>
</dbReference>
<sequence length="105" mass="11238">MLDATTSLTVQARVPNPYVHVDNRGLILCNGPRCVCVPASQLRTCAETFEIIATEKRATRVQGPHLVGGYIDGGYVVLYAGTVDDLVSVSLNSGEFDALRAAMAR</sequence>
<evidence type="ECO:0000313" key="1">
    <source>
        <dbReference type="EMBL" id="MDA0165624.1"/>
    </source>
</evidence>
<keyword evidence="2" id="KW-1185">Reference proteome</keyword>
<name>A0A9X3MZB9_9ACTN</name>